<keyword evidence="1" id="KW-0812">Transmembrane</keyword>
<proteinExistence type="predicted"/>
<dbReference type="EMBL" id="BARU01003026">
    <property type="protein sequence ID" value="GAH19929.1"/>
    <property type="molecule type" value="Genomic_DNA"/>
</dbReference>
<keyword evidence="1" id="KW-0472">Membrane</keyword>
<feature type="transmembrane region" description="Helical" evidence="1">
    <location>
        <begin position="119"/>
        <end position="143"/>
    </location>
</feature>
<organism evidence="2">
    <name type="scientific">marine sediment metagenome</name>
    <dbReference type="NCBI Taxonomy" id="412755"/>
    <lineage>
        <taxon>unclassified sequences</taxon>
        <taxon>metagenomes</taxon>
        <taxon>ecological metagenomes</taxon>
    </lineage>
</organism>
<name>X1ES08_9ZZZZ</name>
<keyword evidence="1" id="KW-1133">Transmembrane helix</keyword>
<comment type="caution">
    <text evidence="2">The sequence shown here is derived from an EMBL/GenBank/DDBJ whole genome shotgun (WGS) entry which is preliminary data.</text>
</comment>
<sequence length="158" mass="17304">MGWVEMSQKENTLTIIFYLLVAVFVSAISIIFIPAFRGFISGTFMIISGVILVILGSVLIGLTLVQKVEGKLKKFLILTGASAAGFFVFAILHNIFYALAQVTGHIAILSYLMKAFEVIFFLTAIFACPIGFLVGVIGTIAMFNKKRKMLPKNTSDKL</sequence>
<feature type="transmembrane region" description="Helical" evidence="1">
    <location>
        <begin position="75"/>
        <end position="99"/>
    </location>
</feature>
<accession>X1ES08</accession>
<gene>
    <name evidence="2" type="ORF">S03H2_06784</name>
</gene>
<protein>
    <submittedName>
        <fullName evidence="2">Uncharacterized protein</fullName>
    </submittedName>
</protein>
<feature type="transmembrane region" description="Helical" evidence="1">
    <location>
        <begin position="12"/>
        <end position="33"/>
    </location>
</feature>
<reference evidence="2" key="1">
    <citation type="journal article" date="2014" name="Front. Microbiol.">
        <title>High frequency of phylogenetically diverse reductive dehalogenase-homologous genes in deep subseafloor sedimentary metagenomes.</title>
        <authorList>
            <person name="Kawai M."/>
            <person name="Futagami T."/>
            <person name="Toyoda A."/>
            <person name="Takaki Y."/>
            <person name="Nishi S."/>
            <person name="Hori S."/>
            <person name="Arai W."/>
            <person name="Tsubouchi T."/>
            <person name="Morono Y."/>
            <person name="Uchiyama I."/>
            <person name="Ito T."/>
            <person name="Fujiyama A."/>
            <person name="Inagaki F."/>
            <person name="Takami H."/>
        </authorList>
    </citation>
    <scope>NUCLEOTIDE SEQUENCE</scope>
    <source>
        <strain evidence="2">Expedition CK06-06</strain>
    </source>
</reference>
<feature type="transmembrane region" description="Helical" evidence="1">
    <location>
        <begin position="39"/>
        <end position="63"/>
    </location>
</feature>
<dbReference type="AlphaFoldDB" id="X1ES08"/>
<evidence type="ECO:0000256" key="1">
    <source>
        <dbReference type="SAM" id="Phobius"/>
    </source>
</evidence>
<evidence type="ECO:0000313" key="2">
    <source>
        <dbReference type="EMBL" id="GAH19929.1"/>
    </source>
</evidence>